<dbReference type="EMBL" id="JACOPV010000008">
    <property type="protein sequence ID" value="MBM5458848.1"/>
    <property type="molecule type" value="Genomic_DNA"/>
</dbReference>
<dbReference type="RefSeq" id="WP_203584769.1">
    <property type="nucleotide sequence ID" value="NZ_JACOPV010000008.1"/>
</dbReference>
<name>A0ABS2BZ01_9PSED</name>
<reference evidence="1 2" key="1">
    <citation type="submission" date="2020-08" db="EMBL/GenBank/DDBJ databases">
        <title>Description of novel Pseudomonas species.</title>
        <authorList>
            <person name="Duman M."/>
            <person name="Mulet M."/>
            <person name="Altun S."/>
            <person name="Saticioglu I.B."/>
            <person name="Lalucat J."/>
            <person name="Garcia-Valdes E."/>
        </authorList>
    </citation>
    <scope>NUCLEOTIDE SEQUENCE [LARGE SCALE GENOMIC DNA]</scope>
    <source>
        <strain evidence="1 2">P66</strain>
    </source>
</reference>
<protein>
    <submittedName>
        <fullName evidence="1">Uncharacterized protein</fullName>
    </submittedName>
</protein>
<organism evidence="1 2">
    <name type="scientific">Pseudomonas arcuscaelestis</name>
    <dbReference type="NCBI Taxonomy" id="2710591"/>
    <lineage>
        <taxon>Bacteria</taxon>
        <taxon>Pseudomonadati</taxon>
        <taxon>Pseudomonadota</taxon>
        <taxon>Gammaproteobacteria</taxon>
        <taxon>Pseudomonadales</taxon>
        <taxon>Pseudomonadaceae</taxon>
        <taxon>Pseudomonas</taxon>
    </lineage>
</organism>
<gene>
    <name evidence="1" type="ORF">H8F21_14865</name>
</gene>
<proteinExistence type="predicted"/>
<evidence type="ECO:0000313" key="1">
    <source>
        <dbReference type="EMBL" id="MBM5458848.1"/>
    </source>
</evidence>
<dbReference type="Proteomes" id="UP000745663">
    <property type="component" value="Unassembled WGS sequence"/>
</dbReference>
<comment type="caution">
    <text evidence="1">The sequence shown here is derived from an EMBL/GenBank/DDBJ whole genome shotgun (WGS) entry which is preliminary data.</text>
</comment>
<keyword evidence="2" id="KW-1185">Reference proteome</keyword>
<evidence type="ECO:0000313" key="2">
    <source>
        <dbReference type="Proteomes" id="UP000745663"/>
    </source>
</evidence>
<accession>A0ABS2BZ01</accession>
<sequence length="184" mass="19931">MADKNSSVRKLLAAQYALKETVLDQISDLQLAIREEKDEVTRNQLKKKQGELVFKFRDLQNDAIAIIAAETEGDIDLINRLSEDVKTFVHNTKKVAKTIRVVTALIVFVGACVGKEPKTIKDAGAALYKAMNEVIDKDGGKGNAVEATLVPFAIPKSIAHLVPALKSKAKAATKPAAKKPGKAR</sequence>